<organism evidence="8 9">
    <name type="scientific">Haloferax namakaokahaiae</name>
    <dbReference type="NCBI Taxonomy" id="1748331"/>
    <lineage>
        <taxon>Archaea</taxon>
        <taxon>Methanobacteriati</taxon>
        <taxon>Methanobacteriota</taxon>
        <taxon>Stenosarchaea group</taxon>
        <taxon>Halobacteria</taxon>
        <taxon>Halobacteriales</taxon>
        <taxon>Haloferacaceae</taxon>
        <taxon>Haloferax</taxon>
    </lineage>
</organism>
<reference evidence="8 9" key="1">
    <citation type="journal article" date="2019" name="Int. J. Syst. Evol. Microbiol.">
        <title>The Global Catalogue of Microorganisms (GCM) 10K type strain sequencing project: providing services to taxonomists for standard genome sequencing and annotation.</title>
        <authorList>
            <consortium name="The Broad Institute Genomics Platform"/>
            <consortium name="The Broad Institute Genome Sequencing Center for Infectious Disease"/>
            <person name="Wu L."/>
            <person name="Ma J."/>
        </authorList>
    </citation>
    <scope>NUCLEOTIDE SEQUENCE [LARGE SCALE GENOMIC DNA]</scope>
    <source>
        <strain evidence="8 9">DSM 29988</strain>
    </source>
</reference>
<evidence type="ECO:0000256" key="2">
    <source>
        <dbReference type="ARBA" id="ARBA00029447"/>
    </source>
</evidence>
<dbReference type="SUPFAM" id="SSF58104">
    <property type="entry name" value="Methyl-accepting chemotaxis protein (MCP) signaling domain"/>
    <property type="match status" value="1"/>
</dbReference>
<evidence type="ECO:0000259" key="6">
    <source>
        <dbReference type="PROSITE" id="PS50111"/>
    </source>
</evidence>
<feature type="compositionally biased region" description="Polar residues" evidence="4">
    <location>
        <begin position="655"/>
        <end position="669"/>
    </location>
</feature>
<evidence type="ECO:0000256" key="4">
    <source>
        <dbReference type="SAM" id="MobiDB-lite"/>
    </source>
</evidence>
<dbReference type="SMART" id="SM00283">
    <property type="entry name" value="MA"/>
    <property type="match status" value="1"/>
</dbReference>
<keyword evidence="1 3" id="KW-0807">Transducer</keyword>
<dbReference type="SMART" id="SM00304">
    <property type="entry name" value="HAMP"/>
    <property type="match status" value="3"/>
</dbReference>
<dbReference type="InterPro" id="IPR004090">
    <property type="entry name" value="Chemotax_Me-accpt_rcpt"/>
</dbReference>
<keyword evidence="5" id="KW-0812">Transmembrane</keyword>
<proteinExistence type="inferred from homology"/>
<dbReference type="GO" id="GO:0007165">
    <property type="term" value="P:signal transduction"/>
    <property type="evidence" value="ECO:0007669"/>
    <property type="project" value="UniProtKB-KW"/>
</dbReference>
<feature type="domain" description="HAMP" evidence="7">
    <location>
        <begin position="375"/>
        <end position="418"/>
    </location>
</feature>
<dbReference type="InterPro" id="IPR003660">
    <property type="entry name" value="HAMP_dom"/>
</dbReference>
<evidence type="ECO:0000256" key="1">
    <source>
        <dbReference type="ARBA" id="ARBA00023224"/>
    </source>
</evidence>
<keyword evidence="5" id="KW-0472">Membrane</keyword>
<feature type="region of interest" description="Disordered" evidence="4">
    <location>
        <begin position="651"/>
        <end position="687"/>
    </location>
</feature>
<evidence type="ECO:0000313" key="9">
    <source>
        <dbReference type="Proteomes" id="UP001596481"/>
    </source>
</evidence>
<protein>
    <submittedName>
        <fullName evidence="8">Methyl-accepting chemotaxis protein</fullName>
    </submittedName>
</protein>
<feature type="domain" description="Methyl-accepting transducer" evidence="6">
    <location>
        <begin position="437"/>
        <end position="673"/>
    </location>
</feature>
<dbReference type="PRINTS" id="PR00260">
    <property type="entry name" value="CHEMTRNSDUCR"/>
</dbReference>
<sequence>MSDAGTFVIHTSFRLIPDRFHEQYLYKLVAMLGVLVLITAGIGAYTYVGVSGELHDSVQNELQSTAALQADEFSVWMEERSEITRLISEFAVLDTKDSTRISAFLESQLASLPEDFDSVHYVNTETGEILASSSQDRIGETAESTTHRYVHGSGTFTNSDEVAITEMYDRGGERYMAFVSPVSGSEDRAIVVVSSVAHLREVFHAPFEGSFVQIIDSEGIVEFDERQQVEGEQYAVEESRVLTDGLDGGAGAYEADANGVLDERHVVAYAGVDEMVLVIHAPTSSAYHIQETVAFDIAALLFLLLITIGGIAFVLKRSMLDPLDGLETKLTSLREGNLDIDLRTDRRDEFGSVLDSVASLRTDLLDQRADAKSYSSVMQATADGDLTARMDADSNAADMQTIADSFNGMMDDIESTVGTVMDFADGVQTRSDQVAEGAREVNTASEQVAKSVEQISHGAGEQADQLTTVSGEMDTLSASVEEIAASAEELATNSAKAAESGKEGRVSAREALDGMEAIREETHTTVAEVAEFGTLTQEIGDIVGVIGDIADQTNLLALNANIEAARAGDAGEGFAVVADEVKQLAEATTESAGEIESLIEDVRTQRDAVVSGVEQMETKVTEESESVETAIDALDEITERVEANNASVHEVTDATEAQASSTEEVSSMVQEVASVSEETTAEAENVSAAAEEQAASLNQVTASAEQLAEESQDLQALLSQFEVSADESGQASAPEPVGTTGEFSGGFQSAAVSDGGRNQ</sequence>
<dbReference type="Gene3D" id="1.10.287.950">
    <property type="entry name" value="Methyl-accepting chemotaxis protein"/>
    <property type="match status" value="1"/>
</dbReference>
<feature type="region of interest" description="Disordered" evidence="4">
    <location>
        <begin position="723"/>
        <end position="759"/>
    </location>
</feature>
<dbReference type="PROSITE" id="PS50885">
    <property type="entry name" value="HAMP"/>
    <property type="match status" value="2"/>
</dbReference>
<accession>A0ABD5ZHY5</accession>
<dbReference type="Pfam" id="PF00015">
    <property type="entry name" value="MCPsignal"/>
    <property type="match status" value="1"/>
</dbReference>
<feature type="compositionally biased region" description="Low complexity" evidence="4">
    <location>
        <begin position="671"/>
        <end position="687"/>
    </location>
</feature>
<feature type="transmembrane region" description="Helical" evidence="5">
    <location>
        <begin position="293"/>
        <end position="315"/>
    </location>
</feature>
<evidence type="ECO:0000256" key="3">
    <source>
        <dbReference type="PROSITE-ProRule" id="PRU00284"/>
    </source>
</evidence>
<dbReference type="PANTHER" id="PTHR32089">
    <property type="entry name" value="METHYL-ACCEPTING CHEMOTAXIS PROTEIN MCPB"/>
    <property type="match status" value="1"/>
</dbReference>
<keyword evidence="5" id="KW-1133">Transmembrane helix</keyword>
<evidence type="ECO:0000259" key="7">
    <source>
        <dbReference type="PROSITE" id="PS50885"/>
    </source>
</evidence>
<evidence type="ECO:0000256" key="5">
    <source>
        <dbReference type="SAM" id="Phobius"/>
    </source>
</evidence>
<dbReference type="EMBL" id="JBHTAA010000005">
    <property type="protein sequence ID" value="MFC7204550.1"/>
    <property type="molecule type" value="Genomic_DNA"/>
</dbReference>
<dbReference type="CDD" id="cd11386">
    <property type="entry name" value="MCP_signal"/>
    <property type="match status" value="1"/>
</dbReference>
<comment type="caution">
    <text evidence="8">The sequence shown here is derived from an EMBL/GenBank/DDBJ whole genome shotgun (WGS) entry which is preliminary data.</text>
</comment>
<dbReference type="InterPro" id="IPR004089">
    <property type="entry name" value="MCPsignal_dom"/>
</dbReference>
<name>A0ABD5ZHY5_9EURY</name>
<dbReference type="Proteomes" id="UP001596481">
    <property type="component" value="Unassembled WGS sequence"/>
</dbReference>
<comment type="similarity">
    <text evidence="2">Belongs to the methyl-accepting chemotaxis (MCP) protein family.</text>
</comment>
<feature type="transmembrane region" description="Helical" evidence="5">
    <location>
        <begin position="24"/>
        <end position="48"/>
    </location>
</feature>
<keyword evidence="9" id="KW-1185">Reference proteome</keyword>
<dbReference type="PANTHER" id="PTHR32089:SF112">
    <property type="entry name" value="LYSOZYME-LIKE PROTEIN-RELATED"/>
    <property type="match status" value="1"/>
</dbReference>
<dbReference type="PROSITE" id="PS50111">
    <property type="entry name" value="CHEMOTAXIS_TRANSDUC_2"/>
    <property type="match status" value="1"/>
</dbReference>
<gene>
    <name evidence="8" type="ORF">ACFQJC_13570</name>
</gene>
<evidence type="ECO:0000313" key="8">
    <source>
        <dbReference type="EMBL" id="MFC7204550.1"/>
    </source>
</evidence>
<dbReference type="Gene3D" id="6.10.340.10">
    <property type="match status" value="1"/>
</dbReference>
<dbReference type="RefSeq" id="WP_390224341.1">
    <property type="nucleotide sequence ID" value="NZ_JBHTAA010000005.1"/>
</dbReference>
<dbReference type="AlphaFoldDB" id="A0ABD5ZHY5"/>
<dbReference type="Pfam" id="PF00672">
    <property type="entry name" value="HAMP"/>
    <property type="match status" value="2"/>
</dbReference>
<feature type="domain" description="HAMP" evidence="7">
    <location>
        <begin position="317"/>
        <end position="369"/>
    </location>
</feature>
<feature type="compositionally biased region" description="Polar residues" evidence="4">
    <location>
        <begin position="746"/>
        <end position="759"/>
    </location>
</feature>